<evidence type="ECO:0000256" key="1">
    <source>
        <dbReference type="ARBA" id="ARBA00004141"/>
    </source>
</evidence>
<dbReference type="HOGENOM" id="CLU_822963_0_0_7"/>
<dbReference type="RefSeq" id="WP_013133991.1">
    <property type="nucleotide sequence ID" value="NC_014166.1"/>
</dbReference>
<organism evidence="6 7">
    <name type="scientific">Arcobacter nitrofigilis (strain ATCC 33309 / DSM 7299 / CCUG 15893 / LMG 7604 / NCTC 12251 / CI)</name>
    <name type="common">Campylobacter nitrofigilis</name>
    <dbReference type="NCBI Taxonomy" id="572480"/>
    <lineage>
        <taxon>Bacteria</taxon>
        <taxon>Pseudomonadati</taxon>
        <taxon>Campylobacterota</taxon>
        <taxon>Epsilonproteobacteria</taxon>
        <taxon>Campylobacterales</taxon>
        <taxon>Arcobacteraceae</taxon>
        <taxon>Arcobacter</taxon>
    </lineage>
</organism>
<feature type="transmembrane region" description="Helical" evidence="5">
    <location>
        <begin position="250"/>
        <end position="268"/>
    </location>
</feature>
<keyword evidence="4 5" id="KW-0472">Membrane</keyword>
<evidence type="ECO:0000256" key="5">
    <source>
        <dbReference type="SAM" id="Phobius"/>
    </source>
</evidence>
<dbReference type="InterPro" id="IPR007688">
    <property type="entry name" value="Conjugal_tfr_TrbL/VirB6"/>
</dbReference>
<feature type="transmembrane region" description="Helical" evidence="5">
    <location>
        <begin position="66"/>
        <end position="84"/>
    </location>
</feature>
<dbReference type="Pfam" id="PF04610">
    <property type="entry name" value="TrbL"/>
    <property type="match status" value="1"/>
</dbReference>
<comment type="subcellular location">
    <subcellularLocation>
        <location evidence="1">Membrane</location>
        <topology evidence="1">Multi-pass membrane protein</topology>
    </subcellularLocation>
</comment>
<proteinExistence type="predicted"/>
<accession>D5V4B3</accession>
<dbReference type="OrthoDB" id="5348907at2"/>
<dbReference type="GO" id="GO:0030255">
    <property type="term" value="P:protein secretion by the type IV secretion system"/>
    <property type="evidence" value="ECO:0007669"/>
    <property type="project" value="InterPro"/>
</dbReference>
<evidence type="ECO:0000313" key="6">
    <source>
        <dbReference type="EMBL" id="ADG91846.1"/>
    </source>
</evidence>
<dbReference type="Proteomes" id="UP000000939">
    <property type="component" value="Chromosome"/>
</dbReference>
<evidence type="ECO:0000313" key="7">
    <source>
        <dbReference type="Proteomes" id="UP000000939"/>
    </source>
</evidence>
<keyword evidence="2 5" id="KW-0812">Transmembrane</keyword>
<keyword evidence="7" id="KW-1185">Reference proteome</keyword>
<dbReference type="GO" id="GO:0016020">
    <property type="term" value="C:membrane"/>
    <property type="evidence" value="ECO:0007669"/>
    <property type="project" value="UniProtKB-SubCell"/>
</dbReference>
<evidence type="ECO:0000256" key="2">
    <source>
        <dbReference type="ARBA" id="ARBA00022692"/>
    </source>
</evidence>
<feature type="transmembrane region" description="Helical" evidence="5">
    <location>
        <begin position="35"/>
        <end position="54"/>
    </location>
</feature>
<dbReference type="eggNOG" id="COG3704">
    <property type="taxonomic scope" value="Bacteria"/>
</dbReference>
<evidence type="ECO:0000256" key="3">
    <source>
        <dbReference type="ARBA" id="ARBA00022989"/>
    </source>
</evidence>
<protein>
    <submittedName>
        <fullName evidence="6">TrbL/VirB6 plasmid conjugal transfer protein</fullName>
    </submittedName>
</protein>
<sequence length="347" mass="37969">MENNVITDIYNLVNGILFQSTNEITSGLYNSARIVFDKGFFISAMAIAIAYIGWKIAWSKTKNDEALYSAIWMLIMFAIVQLMIKQGNYYQWFIDGVNIPRDTFVEMINTIVTNVNPHAGLENILNTLMTTTNSIASASFANGSLTNWLPFAYGIIAYLTGTFLIIIIVVMTLFSKFLSNITMALLPFVVVTLLWKKTEYVFFAWVKLYISLSLYAPFTMIFGLVSIHVVNLSMSISQNLADDYMNSAEMILILVIVQGIIIIGIFKIPNIINQLIGSANEGSSITSGVGTLSTGATLIMGASKYSGLSAGVGAGKAGGSYMAKESLINKGEISQAMDYVASKVKPR</sequence>
<evidence type="ECO:0000256" key="4">
    <source>
        <dbReference type="ARBA" id="ARBA00023136"/>
    </source>
</evidence>
<dbReference type="STRING" id="572480.Arnit_0179"/>
<feature type="transmembrane region" description="Helical" evidence="5">
    <location>
        <begin position="208"/>
        <end position="230"/>
    </location>
</feature>
<dbReference type="EMBL" id="CP001999">
    <property type="protein sequence ID" value="ADG91846.1"/>
    <property type="molecule type" value="Genomic_DNA"/>
</dbReference>
<reference evidence="6 7" key="1">
    <citation type="journal article" date="2010" name="Stand. Genomic Sci.">
        <title>Complete genome sequence of Arcobacter nitrofigilis type strain (CI).</title>
        <authorList>
            <person name="Pati A."/>
            <person name="Gronow S."/>
            <person name="Lapidus A."/>
            <person name="Copeland A."/>
            <person name="Glavina Del Rio T."/>
            <person name="Nolan M."/>
            <person name="Lucas S."/>
            <person name="Tice H."/>
            <person name="Cheng J.F."/>
            <person name="Han C."/>
            <person name="Chertkov O."/>
            <person name="Bruce D."/>
            <person name="Tapia R."/>
            <person name="Goodwin L."/>
            <person name="Pitluck S."/>
            <person name="Liolios K."/>
            <person name="Ivanova N."/>
            <person name="Mavromatis K."/>
            <person name="Chen A."/>
            <person name="Palaniappan K."/>
            <person name="Land M."/>
            <person name="Hauser L."/>
            <person name="Chang Y.J."/>
            <person name="Jeffries C.D."/>
            <person name="Detter J.C."/>
            <person name="Rohde M."/>
            <person name="Goker M."/>
            <person name="Bristow J."/>
            <person name="Eisen J.A."/>
            <person name="Markowitz V."/>
            <person name="Hugenholtz P."/>
            <person name="Klenk H.P."/>
            <person name="Kyrpides N.C."/>
        </authorList>
    </citation>
    <scope>NUCLEOTIDE SEQUENCE [LARGE SCALE GENOMIC DNA]</scope>
    <source>
        <strain evidence="7">ATCC 33309 / DSM 7299 / CCUG 15893 / LMG 7604 / NCTC 12251 / CI</strain>
    </source>
</reference>
<name>D5V4B3_ARCNC</name>
<dbReference type="KEGG" id="ant:Arnit_0179"/>
<gene>
    <name evidence="6" type="ordered locus">Arnit_0179</name>
</gene>
<feature type="transmembrane region" description="Helical" evidence="5">
    <location>
        <begin position="177"/>
        <end position="196"/>
    </location>
</feature>
<dbReference type="AlphaFoldDB" id="D5V4B3"/>
<keyword evidence="3 5" id="KW-1133">Transmembrane helix</keyword>
<feature type="transmembrane region" description="Helical" evidence="5">
    <location>
        <begin position="151"/>
        <end position="171"/>
    </location>
</feature>